<dbReference type="EMBL" id="JACGWO010000011">
    <property type="protein sequence ID" value="KAK4414755.1"/>
    <property type="molecule type" value="Genomic_DNA"/>
</dbReference>
<dbReference type="Proteomes" id="UP001293254">
    <property type="component" value="Unassembled WGS sequence"/>
</dbReference>
<comment type="caution">
    <text evidence="2">The sequence shown here is derived from an EMBL/GenBank/DDBJ whole genome shotgun (WGS) entry which is preliminary data.</text>
</comment>
<protein>
    <submittedName>
        <fullName evidence="2">Uncharacterized protein</fullName>
    </submittedName>
</protein>
<accession>A0AAE2CAG9</accession>
<dbReference type="AlphaFoldDB" id="A0AAE2CAG9"/>
<sequence length="107" mass="12259">MESPIRLGGNLSERNERPLRGTLERGSRIVHILLSGRYSVAAEEVIEKICSEEFITNDEARRGTSPEEGEEVTPSSSQLLRPHEEEFWKPCFRLIPVRRDLKIAIQD</sequence>
<proteinExistence type="predicted"/>
<reference evidence="2" key="2">
    <citation type="journal article" date="2024" name="Plant">
        <title>Genomic evolution and insights into agronomic trait innovations of Sesamum species.</title>
        <authorList>
            <person name="Miao H."/>
            <person name="Wang L."/>
            <person name="Qu L."/>
            <person name="Liu H."/>
            <person name="Sun Y."/>
            <person name="Le M."/>
            <person name="Wang Q."/>
            <person name="Wei S."/>
            <person name="Zheng Y."/>
            <person name="Lin W."/>
            <person name="Duan Y."/>
            <person name="Cao H."/>
            <person name="Xiong S."/>
            <person name="Wang X."/>
            <person name="Wei L."/>
            <person name="Li C."/>
            <person name="Ma Q."/>
            <person name="Ju M."/>
            <person name="Zhao R."/>
            <person name="Li G."/>
            <person name="Mu C."/>
            <person name="Tian Q."/>
            <person name="Mei H."/>
            <person name="Zhang T."/>
            <person name="Gao T."/>
            <person name="Zhang H."/>
        </authorList>
    </citation>
    <scope>NUCLEOTIDE SEQUENCE</scope>
    <source>
        <strain evidence="2">3651</strain>
    </source>
</reference>
<reference evidence="2" key="1">
    <citation type="submission" date="2020-06" db="EMBL/GenBank/DDBJ databases">
        <authorList>
            <person name="Li T."/>
            <person name="Hu X."/>
            <person name="Zhang T."/>
            <person name="Song X."/>
            <person name="Zhang H."/>
            <person name="Dai N."/>
            <person name="Sheng W."/>
            <person name="Hou X."/>
            <person name="Wei L."/>
        </authorList>
    </citation>
    <scope>NUCLEOTIDE SEQUENCE</scope>
    <source>
        <strain evidence="2">3651</strain>
        <tissue evidence="2">Leaf</tissue>
    </source>
</reference>
<evidence type="ECO:0000313" key="3">
    <source>
        <dbReference type="Proteomes" id="UP001293254"/>
    </source>
</evidence>
<evidence type="ECO:0000313" key="2">
    <source>
        <dbReference type="EMBL" id="KAK4414755.1"/>
    </source>
</evidence>
<feature type="region of interest" description="Disordered" evidence="1">
    <location>
        <begin position="56"/>
        <end position="79"/>
    </location>
</feature>
<keyword evidence="3" id="KW-1185">Reference proteome</keyword>
<organism evidence="2 3">
    <name type="scientific">Sesamum alatum</name>
    <dbReference type="NCBI Taxonomy" id="300844"/>
    <lineage>
        <taxon>Eukaryota</taxon>
        <taxon>Viridiplantae</taxon>
        <taxon>Streptophyta</taxon>
        <taxon>Embryophyta</taxon>
        <taxon>Tracheophyta</taxon>
        <taxon>Spermatophyta</taxon>
        <taxon>Magnoliopsida</taxon>
        <taxon>eudicotyledons</taxon>
        <taxon>Gunneridae</taxon>
        <taxon>Pentapetalae</taxon>
        <taxon>asterids</taxon>
        <taxon>lamiids</taxon>
        <taxon>Lamiales</taxon>
        <taxon>Pedaliaceae</taxon>
        <taxon>Sesamum</taxon>
    </lineage>
</organism>
<name>A0AAE2CAG9_9LAMI</name>
<feature type="region of interest" description="Disordered" evidence="1">
    <location>
        <begin position="1"/>
        <end position="20"/>
    </location>
</feature>
<evidence type="ECO:0000256" key="1">
    <source>
        <dbReference type="SAM" id="MobiDB-lite"/>
    </source>
</evidence>
<gene>
    <name evidence="2" type="ORF">Salat_2582400</name>
</gene>